<evidence type="ECO:0000313" key="1">
    <source>
        <dbReference type="EMBL" id="CAI9726836.1"/>
    </source>
</evidence>
<sequence>MVDIVKEQMSKTMVISMRVQKEVKVDYEKLEQVKSSSRKCDLTASEKSVITSELSKALEQHNQVPEVSFPVPNTLLNLEKSGGDCVIKLQYEVRVGGKSTREINLKLNMASEEEAL</sequence>
<gene>
    <name evidence="1" type="ORF">OCTVUL_1B003385</name>
</gene>
<organism evidence="1 2">
    <name type="scientific">Octopus vulgaris</name>
    <name type="common">Common octopus</name>
    <dbReference type="NCBI Taxonomy" id="6645"/>
    <lineage>
        <taxon>Eukaryota</taxon>
        <taxon>Metazoa</taxon>
        <taxon>Spiralia</taxon>
        <taxon>Lophotrochozoa</taxon>
        <taxon>Mollusca</taxon>
        <taxon>Cephalopoda</taxon>
        <taxon>Coleoidea</taxon>
        <taxon>Octopodiformes</taxon>
        <taxon>Octopoda</taxon>
        <taxon>Incirrata</taxon>
        <taxon>Octopodidae</taxon>
        <taxon>Octopus</taxon>
    </lineage>
</organism>
<dbReference type="Proteomes" id="UP001162480">
    <property type="component" value="Chromosome 8"/>
</dbReference>
<dbReference type="EMBL" id="OX597821">
    <property type="protein sequence ID" value="CAI9726836.1"/>
    <property type="molecule type" value="Genomic_DNA"/>
</dbReference>
<proteinExistence type="predicted"/>
<protein>
    <submittedName>
        <fullName evidence="1">Uncharacterized protein</fullName>
    </submittedName>
</protein>
<evidence type="ECO:0000313" key="2">
    <source>
        <dbReference type="Proteomes" id="UP001162480"/>
    </source>
</evidence>
<keyword evidence="2" id="KW-1185">Reference proteome</keyword>
<dbReference type="AlphaFoldDB" id="A0AA36B454"/>
<accession>A0AA36B454</accession>
<reference evidence="1" key="1">
    <citation type="submission" date="2023-08" db="EMBL/GenBank/DDBJ databases">
        <authorList>
            <person name="Alioto T."/>
            <person name="Alioto T."/>
            <person name="Gomez Garrido J."/>
        </authorList>
    </citation>
    <scope>NUCLEOTIDE SEQUENCE</scope>
</reference>
<name>A0AA36B454_OCTVU</name>